<dbReference type="InterPro" id="IPR006740">
    <property type="entry name" value="DUF604"/>
</dbReference>
<dbReference type="Pfam" id="PF04646">
    <property type="entry name" value="DUF604"/>
    <property type="match status" value="3"/>
</dbReference>
<dbReference type="OrthoDB" id="421979at2759"/>
<feature type="transmembrane region" description="Helical" evidence="1">
    <location>
        <begin position="14"/>
        <end position="31"/>
    </location>
</feature>
<keyword evidence="1" id="KW-0812">Transmembrane</keyword>
<dbReference type="EMBL" id="JACXVP010000007">
    <property type="protein sequence ID" value="KAG5596890.1"/>
    <property type="molecule type" value="Genomic_DNA"/>
</dbReference>
<evidence type="ECO:0000256" key="1">
    <source>
        <dbReference type="SAM" id="Phobius"/>
    </source>
</evidence>
<keyword evidence="1" id="KW-0472">Membrane</keyword>
<keyword evidence="3" id="KW-1185">Reference proteome</keyword>
<proteinExistence type="predicted"/>
<dbReference type="Proteomes" id="UP000824120">
    <property type="component" value="Chromosome 7"/>
</dbReference>
<dbReference type="FunFam" id="3.90.550.50:FF:000006">
    <property type="entry name" value="Fringe-related protein-like"/>
    <property type="match status" value="3"/>
</dbReference>
<organism evidence="2 3">
    <name type="scientific">Solanum commersonii</name>
    <name type="common">Commerson's wild potato</name>
    <name type="synonym">Commerson's nightshade</name>
    <dbReference type="NCBI Taxonomy" id="4109"/>
    <lineage>
        <taxon>Eukaryota</taxon>
        <taxon>Viridiplantae</taxon>
        <taxon>Streptophyta</taxon>
        <taxon>Embryophyta</taxon>
        <taxon>Tracheophyta</taxon>
        <taxon>Spermatophyta</taxon>
        <taxon>Magnoliopsida</taxon>
        <taxon>eudicotyledons</taxon>
        <taxon>Gunneridae</taxon>
        <taxon>Pentapetalae</taxon>
        <taxon>asterids</taxon>
        <taxon>lamiids</taxon>
        <taxon>Solanales</taxon>
        <taxon>Solanaceae</taxon>
        <taxon>Solanoideae</taxon>
        <taxon>Solaneae</taxon>
        <taxon>Solanum</taxon>
    </lineage>
</organism>
<protein>
    <recommendedName>
        <fullName evidence="4">Transferase, transferring glycosyl groups</fullName>
    </recommendedName>
</protein>
<feature type="transmembrane region" description="Helical" evidence="1">
    <location>
        <begin position="494"/>
        <end position="513"/>
    </location>
</feature>
<gene>
    <name evidence="2" type="ORF">H5410_038122</name>
</gene>
<evidence type="ECO:0000313" key="2">
    <source>
        <dbReference type="EMBL" id="KAG5596890.1"/>
    </source>
</evidence>
<dbReference type="PANTHER" id="PTHR10811">
    <property type="entry name" value="FRINGE-RELATED"/>
    <property type="match status" value="1"/>
</dbReference>
<dbReference type="Gene3D" id="3.90.550.50">
    <property type="match status" value="3"/>
</dbReference>
<sequence length="1377" mass="157576">MSAFKNTFCFKDNSLIFIFISIFFITLNYHSSILHQLTSFSSVFATATTTITNISPTTTTTTVNHLVFSIASSSKTFSKRKEFIRLWHKPNFTKTYVFLDHPLSENYKSPKNTDLPSILIYENMSRFPYTHRAGARYALGLTYMIKQVVARNDSNVRWYIFGDDDTIFFVDNLVKMLEKYDHNEWYYIGSNSESYVQNNYFSFDMAFGGGGYAISRPMAMVLARVLDSCLMRYPSLYGSDARIFSCLTELGVSLTHEPGFHQDDLWGNLFGLLSSHPLSPLLSLHHIEDVQSIFPNMTKIQALQHFFKAANVDPARISQQTICYDRKNSLSIAVAWGYAIQVYEGNIKVPELITVLRSFDSWDKDKKKPYFMFKTKVESRGPCKKMVAFLDSVDSNGDKVWSNYTRHRVVGKTCTKDGNKVIKNLEEIRVHSSKLDTNTRQVRAPRRQCCDISLSSKKSMDIQIRPCGIDDSSNTVEMPMVPRFIHTQNRLKDLLLIFSTLVIFYLIFLLHHIHTPKTSFNPNPNFSKNPSIPTNLSISHLFFSIAASSSSFSNRLSYINLWYKPNSTNAVVFLDDPISISTLSVSSPPILVSSDTSKFPYSFPAGRRSAIRIARIVKDTFDLVKNVNFNDTRWFVFGDDDTVFFTDNLVRVLSKYDCEKWYYVGYNSESFEQNEKYSFDMAFGGGGFALSAPLAKGLARVLDSCLIRYPHLYGSDSRIFSCVAELGVHLTREPGFHQVDVRGNLFGILAAHPLSPLLSLHHLDIVEPLFPGMTRIQAVDHLFQAVHADPARILEQTVCYDKSSLLTVSVAWGYAVQVFEGNQLLPDLLSLQRTFIPWKRGKNVSASYMLNTRVNPSNPCKKPDVFFLQKVLSSIDGIWTEYTRRNVGKCVRSNPTKKLVKIRVFSQKFAFDVEQLKAPRRSCCDISSPINETMIVAPNKHFHTSISLQSDENNLSSQTNLDHVVFGIASNELSWSKRKEYVKLWWKAKQKMRGCVFLEKMIHFSSNDTNDDESFLPQICISEDTSDFRYTHKGGTPSAIRVARVVLETVRLNYTNVRWFVFGDDDTIFFPENLVMTLSKYDHGFWYYIGTNSESFMQNKFFSYEMAFGGAGFAISYPLAKVLAKVFDSCIERYPHLYGSDGRIHACLSELGVGLTREPGFHQMDFHKNVFGMLAAHPIRPLVSMHHMEEIDPIFPNMTTVKALEHLYNAASFDPHRILQQTVCYDSWFSWTVSVSWGYAVQVFDKHVLLPNVQRVQESYAPWKSSHLGGLYDFDTKKYEPDPCRRQLVFFLDKVSSGINGTETIYKKKTFEKCKFDRSSPRRLEKIRVLSNKLVLDKQQLLAPRRHCCDVLPSTSSNVMEIAIRECKEDELIHMQH</sequence>
<name>A0A9J5Y9U6_SOLCO</name>
<evidence type="ECO:0008006" key="4">
    <source>
        <dbReference type="Google" id="ProtNLM"/>
    </source>
</evidence>
<reference evidence="2 3" key="1">
    <citation type="submission" date="2020-09" db="EMBL/GenBank/DDBJ databases">
        <title>De no assembly of potato wild relative species, Solanum commersonii.</title>
        <authorList>
            <person name="Cho K."/>
        </authorList>
    </citation>
    <scope>NUCLEOTIDE SEQUENCE [LARGE SCALE GENOMIC DNA]</scope>
    <source>
        <strain evidence="2">LZ3.2</strain>
        <tissue evidence="2">Leaf</tissue>
    </source>
</reference>
<comment type="caution">
    <text evidence="2">The sequence shown here is derived from an EMBL/GenBank/DDBJ whole genome shotgun (WGS) entry which is preliminary data.</text>
</comment>
<accession>A0A9J5Y9U6</accession>
<keyword evidence="1" id="KW-1133">Transmembrane helix</keyword>
<evidence type="ECO:0000313" key="3">
    <source>
        <dbReference type="Proteomes" id="UP000824120"/>
    </source>
</evidence>